<evidence type="ECO:0000313" key="4">
    <source>
        <dbReference type="Proteomes" id="UP000006735"/>
    </source>
</evidence>
<dbReference type="InterPro" id="IPR002347">
    <property type="entry name" value="SDR_fam"/>
</dbReference>
<dbReference type="NCBIfam" id="NF006693">
    <property type="entry name" value="PRK09242.1"/>
    <property type="match status" value="1"/>
</dbReference>
<dbReference type="InterPro" id="IPR020904">
    <property type="entry name" value="Sc_DH/Rdtase_CS"/>
</dbReference>
<name>Q5H5E1_XANOR</name>
<dbReference type="KEGG" id="xoo:XOO0575"/>
<dbReference type="EMBL" id="AE013598">
    <property type="protein sequence ID" value="AAW73829.1"/>
    <property type="molecule type" value="Genomic_DNA"/>
</dbReference>
<dbReference type="Gene3D" id="3.40.50.720">
    <property type="entry name" value="NAD(P)-binding Rossmann-like Domain"/>
    <property type="match status" value="1"/>
</dbReference>
<protein>
    <submittedName>
        <fullName evidence="3">Tropinone reductase</fullName>
    </submittedName>
</protein>
<dbReference type="PROSITE" id="PS00061">
    <property type="entry name" value="ADH_SHORT"/>
    <property type="match status" value="1"/>
</dbReference>
<dbReference type="FunFam" id="3.40.50.720:FF:000084">
    <property type="entry name" value="Short-chain dehydrogenase reductase"/>
    <property type="match status" value="1"/>
</dbReference>
<dbReference type="Proteomes" id="UP000006735">
    <property type="component" value="Chromosome"/>
</dbReference>
<proteinExistence type="inferred from homology"/>
<dbReference type="PANTHER" id="PTHR42898">
    <property type="entry name" value="TROPINONE REDUCTASE"/>
    <property type="match status" value="1"/>
</dbReference>
<sequence length="281" mass="30609">MGHACASTAQQRPFSCVLKRGTHVTTHRWRLDGQTALITGASAGIGLAIARELLGFGADLLMVARDADALAQARDELAEEFPQRELHGLAADVSDDEERRAILDWVEDHADGLHLLINNAGGNVSRAAIDYTEDEWRGIFETNVFSAFELSRYAHPLLTQHAASAIVNVGSVSGITHVRSGAPYGMTKAALQQMTRNLAVEWAEDGIRVNAVAPWYIRTRRTSGPLSDPDYYEQVIERTPMRRIGEPEEVAAAVGFLCLPAASYITGECIAVDGGFLRYGF</sequence>
<dbReference type="HOGENOM" id="CLU_010194_1_1_6"/>
<evidence type="ECO:0000313" key="3">
    <source>
        <dbReference type="EMBL" id="AAW73829.1"/>
    </source>
</evidence>
<evidence type="ECO:0000256" key="1">
    <source>
        <dbReference type="ARBA" id="ARBA00006484"/>
    </source>
</evidence>
<dbReference type="SUPFAM" id="SSF51735">
    <property type="entry name" value="NAD(P)-binding Rossmann-fold domains"/>
    <property type="match status" value="1"/>
</dbReference>
<gene>
    <name evidence="3" type="primary">trn2</name>
    <name evidence="3" type="ordered locus">XOO0575</name>
</gene>
<organism evidence="3 4">
    <name type="scientific">Xanthomonas oryzae pv. oryzae (strain KACC10331 / KXO85)</name>
    <dbReference type="NCBI Taxonomy" id="291331"/>
    <lineage>
        <taxon>Bacteria</taxon>
        <taxon>Pseudomonadati</taxon>
        <taxon>Pseudomonadota</taxon>
        <taxon>Gammaproteobacteria</taxon>
        <taxon>Lysobacterales</taxon>
        <taxon>Lysobacteraceae</taxon>
        <taxon>Xanthomonas</taxon>
    </lineage>
</organism>
<accession>Q5H5E1</accession>
<dbReference type="Pfam" id="PF13561">
    <property type="entry name" value="adh_short_C2"/>
    <property type="match status" value="1"/>
</dbReference>
<dbReference type="AlphaFoldDB" id="Q5H5E1"/>
<keyword evidence="2" id="KW-0560">Oxidoreductase</keyword>
<reference evidence="3 4" key="1">
    <citation type="journal article" date="2005" name="Nucleic Acids Res.">
        <title>The genome sequence of Xanthomonas oryzae pathovar oryzae KACC10331, the bacterial blight pathogen of rice.</title>
        <authorList>
            <person name="Lee B.M."/>
            <person name="Park Y.J."/>
            <person name="Park D.S."/>
            <person name="Kang H.W."/>
            <person name="Kim J.G."/>
            <person name="Song E.S."/>
            <person name="Park I.C."/>
            <person name="Yoon U.H."/>
            <person name="Hahn J.H."/>
            <person name="Koo B.S."/>
            <person name="Lee G.B."/>
            <person name="Kim H."/>
            <person name="Park H.S."/>
            <person name="Yoon K.O."/>
            <person name="Kim J.H."/>
            <person name="Jung C.H."/>
            <person name="Koh N.H."/>
            <person name="Seo J.S."/>
            <person name="Go S.J."/>
        </authorList>
    </citation>
    <scope>NUCLEOTIDE SEQUENCE [LARGE SCALE GENOMIC DNA]</scope>
    <source>
        <strain evidence="4">KACC10331 / KXO85</strain>
    </source>
</reference>
<comment type="similarity">
    <text evidence="1">Belongs to the short-chain dehydrogenases/reductases (SDR) family.</text>
</comment>
<keyword evidence="4" id="KW-1185">Reference proteome</keyword>
<dbReference type="PRINTS" id="PR00080">
    <property type="entry name" value="SDRFAMILY"/>
</dbReference>
<dbReference type="PANTHER" id="PTHR42898:SF6">
    <property type="entry name" value="NADP-DEPENDENT MANNITOL DEHYDROGENASE"/>
    <property type="match status" value="1"/>
</dbReference>
<dbReference type="InterPro" id="IPR045000">
    <property type="entry name" value="TR"/>
</dbReference>
<dbReference type="STRING" id="291331.XOO0575"/>
<dbReference type="GO" id="GO:0016491">
    <property type="term" value="F:oxidoreductase activity"/>
    <property type="evidence" value="ECO:0007669"/>
    <property type="project" value="UniProtKB-KW"/>
</dbReference>
<dbReference type="PRINTS" id="PR00081">
    <property type="entry name" value="GDHRDH"/>
</dbReference>
<evidence type="ECO:0000256" key="2">
    <source>
        <dbReference type="ARBA" id="ARBA00023002"/>
    </source>
</evidence>
<dbReference type="InterPro" id="IPR036291">
    <property type="entry name" value="NAD(P)-bd_dom_sf"/>
</dbReference>